<feature type="transmembrane region" description="Helical" evidence="8">
    <location>
        <begin position="39"/>
        <end position="58"/>
    </location>
</feature>
<feature type="transmembrane region" description="Helical" evidence="8">
    <location>
        <begin position="227"/>
        <end position="247"/>
    </location>
</feature>
<evidence type="ECO:0000256" key="2">
    <source>
        <dbReference type="ARBA" id="ARBA00010100"/>
    </source>
</evidence>
<protein>
    <recommendedName>
        <fullName evidence="8">L-lactate permease</fullName>
    </recommendedName>
</protein>
<evidence type="ECO:0000256" key="7">
    <source>
        <dbReference type="ARBA" id="ARBA00023136"/>
    </source>
</evidence>
<proteinExistence type="inferred from homology"/>
<dbReference type="EMBL" id="FMPI01000008">
    <property type="protein sequence ID" value="SCS93994.1"/>
    <property type="molecule type" value="Genomic_DNA"/>
</dbReference>
<dbReference type="Proteomes" id="UP000095768">
    <property type="component" value="Unassembled WGS sequence"/>
</dbReference>
<feature type="transmembrane region" description="Helical" evidence="8">
    <location>
        <begin position="392"/>
        <end position="414"/>
    </location>
</feature>
<comment type="function">
    <text evidence="8">Uptake of L-lactate across the membrane. Can also transport D-lactate and glycolate.</text>
</comment>
<evidence type="ECO:0000313" key="11">
    <source>
        <dbReference type="Proteomes" id="UP000095412"/>
    </source>
</evidence>
<keyword evidence="3 8" id="KW-0813">Transport</keyword>
<dbReference type="InterPro" id="IPR003804">
    <property type="entry name" value="Lactate_perm"/>
</dbReference>
<name>A0A1D4M657_9STAP</name>
<feature type="transmembrane region" description="Helical" evidence="8">
    <location>
        <begin position="156"/>
        <end position="178"/>
    </location>
</feature>
<feature type="transmembrane region" description="Helical" evidence="8">
    <location>
        <begin position="116"/>
        <end position="144"/>
    </location>
</feature>
<evidence type="ECO:0000256" key="8">
    <source>
        <dbReference type="RuleBase" id="RU365092"/>
    </source>
</evidence>
<feature type="transmembrane region" description="Helical" evidence="8">
    <location>
        <begin position="426"/>
        <end position="447"/>
    </location>
</feature>
<feature type="transmembrane region" description="Helical" evidence="8">
    <location>
        <begin position="295"/>
        <end position="314"/>
    </location>
</feature>
<keyword evidence="11" id="KW-1185">Reference proteome</keyword>
<evidence type="ECO:0000313" key="9">
    <source>
        <dbReference type="EMBL" id="SCS80463.1"/>
    </source>
</evidence>
<dbReference type="GO" id="GO:0015295">
    <property type="term" value="F:solute:proton symporter activity"/>
    <property type="evidence" value="ECO:0007669"/>
    <property type="project" value="TreeGrafter"/>
</dbReference>
<feature type="transmembrane region" description="Helical" evidence="8">
    <location>
        <begin position="253"/>
        <end position="270"/>
    </location>
</feature>
<keyword evidence="4 8" id="KW-1003">Cell membrane</keyword>
<evidence type="ECO:0000256" key="4">
    <source>
        <dbReference type="ARBA" id="ARBA00022475"/>
    </source>
</evidence>
<feature type="transmembrane region" description="Helical" evidence="8">
    <location>
        <begin position="12"/>
        <end position="33"/>
    </location>
</feature>
<sequence>MFVETFNPFDNVLLSSIVAAIPIVLFLLCLTLFKMKGIYASITTVVVTIVIAIVCFKLPVRIASGAVVEGFFQGIIPIGYIVVMAVLLYKITNETGQFNTIQDSISSISQDQRIQLLLIGFAFNGFLEGAAGFGVPIAICALLLTQLGFAPLQAAMLCLIANASAGAFGAIGLPITVIDTLGLPKDVSVLAVSAMSALTLVFINLLIPFLLIWIIDGFRGIKETLPSILVVGITFTILQGLITVFIGPELADIIPPLGAMLALALFSKKFQPKHIFRINEGEQPQAITKHKPKEIIYAWSPFVILTVIVMIWSAPTFKSLFAPGGALASFVFNITIPGTYSDIANKAITLPLNIIGQTGTAILLVIIITILMSKKVQFKDGVHLFKVSLKELWLPIITICFILVISKLMTYAGLSNAVGEGIAKTGSVFPLLSPILGWIGVFLTGSVTNNNSLFAPIQSAVANNIGASGALLVSANTVGGVAAKLISPQSIAIATASVQQVGKESELLKMTLRYSVALLIFVCIWTFLLNLFI</sequence>
<gene>
    <name evidence="9" type="primary">lldP</name>
    <name evidence="9" type="ORF">SAMEA2297795_01194</name>
    <name evidence="10" type="ORF">SAMEA2297796_01415</name>
</gene>
<evidence type="ECO:0000256" key="3">
    <source>
        <dbReference type="ARBA" id="ARBA00022448"/>
    </source>
</evidence>
<reference evidence="9 12" key="1">
    <citation type="submission" date="2016-09" db="EMBL/GenBank/DDBJ databases">
        <authorList>
            <consortium name="Pathogen Informatics"/>
        </authorList>
    </citation>
    <scope>NUCLEOTIDE SEQUENCE [LARGE SCALE GENOMIC DNA]</scope>
    <source>
        <strain evidence="9 12">82B</strain>
    </source>
</reference>
<evidence type="ECO:0000256" key="6">
    <source>
        <dbReference type="ARBA" id="ARBA00022989"/>
    </source>
</evidence>
<feature type="transmembrane region" description="Helical" evidence="8">
    <location>
        <begin position="190"/>
        <end position="215"/>
    </location>
</feature>
<feature type="transmembrane region" description="Helical" evidence="8">
    <location>
        <begin position="512"/>
        <end position="532"/>
    </location>
</feature>
<organism evidence="9 12">
    <name type="scientific">Staphylococcus caeli</name>
    <dbReference type="NCBI Taxonomy" id="2201815"/>
    <lineage>
        <taxon>Bacteria</taxon>
        <taxon>Bacillati</taxon>
        <taxon>Bacillota</taxon>
        <taxon>Bacilli</taxon>
        <taxon>Bacillales</taxon>
        <taxon>Staphylococcaceae</taxon>
        <taxon>Staphylococcus</taxon>
    </lineage>
</organism>
<reference evidence="10 11" key="2">
    <citation type="submission" date="2016-09" db="EMBL/GenBank/DDBJ databases">
        <authorList>
            <consortium name="Pathogen Informatics"/>
            <person name="Sun Q."/>
            <person name="Inoue M."/>
        </authorList>
    </citation>
    <scope>NUCLEOTIDE SEQUENCE [LARGE SCALE GENOMIC DNA]</scope>
    <source>
        <strain evidence="10 11">82C</strain>
    </source>
</reference>
<feature type="transmembrane region" description="Helical" evidence="8">
    <location>
        <begin position="320"/>
        <end position="340"/>
    </location>
</feature>
<dbReference type="PANTHER" id="PTHR30003">
    <property type="entry name" value="L-LACTATE PERMEASE"/>
    <property type="match status" value="1"/>
</dbReference>
<dbReference type="GO" id="GO:0015129">
    <property type="term" value="F:lactate transmembrane transporter activity"/>
    <property type="evidence" value="ECO:0007669"/>
    <property type="project" value="UniProtKB-UniRule"/>
</dbReference>
<evidence type="ECO:0000256" key="5">
    <source>
        <dbReference type="ARBA" id="ARBA00022692"/>
    </source>
</evidence>
<feature type="transmembrane region" description="Helical" evidence="8">
    <location>
        <begin position="70"/>
        <end position="89"/>
    </location>
</feature>
<evidence type="ECO:0000313" key="10">
    <source>
        <dbReference type="EMBL" id="SCS93994.1"/>
    </source>
</evidence>
<dbReference type="GO" id="GO:0005886">
    <property type="term" value="C:plasma membrane"/>
    <property type="evidence" value="ECO:0007669"/>
    <property type="project" value="UniProtKB-SubCell"/>
</dbReference>
<keyword evidence="6 8" id="KW-1133">Transmembrane helix</keyword>
<accession>A0A1D4M657</accession>
<dbReference type="AlphaFoldDB" id="A0A1D4M657"/>
<dbReference type="NCBIfam" id="TIGR00795">
    <property type="entry name" value="lctP"/>
    <property type="match status" value="1"/>
</dbReference>
<evidence type="ECO:0000256" key="1">
    <source>
        <dbReference type="ARBA" id="ARBA00004651"/>
    </source>
</evidence>
<comment type="subcellular location">
    <subcellularLocation>
        <location evidence="1 8">Cell membrane</location>
        <topology evidence="1 8">Multi-pass membrane protein</topology>
    </subcellularLocation>
</comment>
<dbReference type="PANTHER" id="PTHR30003:SF5">
    <property type="entry name" value="L-LACTATE PERMEASE"/>
    <property type="match status" value="1"/>
</dbReference>
<keyword evidence="7 8" id="KW-0472">Membrane</keyword>
<comment type="similarity">
    <text evidence="2 8">Belongs to the lactate permease family.</text>
</comment>
<dbReference type="OrthoDB" id="9761056at2"/>
<keyword evidence="5 8" id="KW-0812">Transmembrane</keyword>
<dbReference type="RefSeq" id="WP_069995585.1">
    <property type="nucleotide sequence ID" value="NZ_FMPG01000003.1"/>
</dbReference>
<dbReference type="EMBL" id="FMPG01000003">
    <property type="protein sequence ID" value="SCS80463.1"/>
    <property type="molecule type" value="Genomic_DNA"/>
</dbReference>
<dbReference type="Proteomes" id="UP000095412">
    <property type="component" value="Unassembled WGS sequence"/>
</dbReference>
<dbReference type="Pfam" id="PF02652">
    <property type="entry name" value="Lactate_perm"/>
    <property type="match status" value="1"/>
</dbReference>
<evidence type="ECO:0000313" key="12">
    <source>
        <dbReference type="Proteomes" id="UP000095768"/>
    </source>
</evidence>
<feature type="transmembrane region" description="Helical" evidence="8">
    <location>
        <begin position="352"/>
        <end position="372"/>
    </location>
</feature>